<sequence>MKPIESTEELSAACARLAQHPFITIDTEFIRETTFWPELCLVQLASTEEAVLVDPLAKGIDLGPLFDLMADTSVLKVFHAARQDIEIFFKLTGKVPDPVFDTQVAAMVCGFGDAIAYDQLVKRITGEHIDKSSRFTDWRQRPLSDRQLTYALADVTHLRDVYADLAERLKTENREHWVAEEMGVLTAPETYDLKPEDAWTRLKLRVRKPIELQILKNIAAWREREARSRNQPRRRILKDDAIYEIAQQQPQTPEALGRLRSLNKGIERSALAAPLIKAVTDALEMDKDDLPKIPRPPASPEGTSAAVDLLRVLLKLTAEEHGVAQKIIATTDDLEQIAIHGEQADVAALKGWRREVFGEKALRAVRGELAIRFEQRKLAVIELD</sequence>
<dbReference type="EMBL" id="CP054836">
    <property type="protein sequence ID" value="QKV18390.1"/>
    <property type="molecule type" value="Genomic_DNA"/>
</dbReference>
<evidence type="ECO:0000313" key="9">
    <source>
        <dbReference type="Proteomes" id="UP000509367"/>
    </source>
</evidence>
<dbReference type="Pfam" id="PF01612">
    <property type="entry name" value="DNA_pol_A_exo1"/>
    <property type="match status" value="1"/>
</dbReference>
<dbReference type="Pfam" id="PF00570">
    <property type="entry name" value="HRDC"/>
    <property type="match status" value="1"/>
</dbReference>
<evidence type="ECO:0000256" key="6">
    <source>
        <dbReference type="HAMAP-Rule" id="MF_01899"/>
    </source>
</evidence>
<accession>A0A6N1VBY6</accession>
<dbReference type="InterPro" id="IPR006292">
    <property type="entry name" value="RNase_D"/>
</dbReference>
<dbReference type="Gene3D" id="1.10.150.80">
    <property type="entry name" value="HRDC domain"/>
    <property type="match status" value="1"/>
</dbReference>
<reference evidence="8 9" key="1">
    <citation type="submission" date="2020-06" db="EMBL/GenBank/DDBJ databases">
        <title>Oricola thermophila sp. nov. isolated from a tidal sediments.</title>
        <authorList>
            <person name="Kwon K.K."/>
            <person name="Yang S.-H."/>
            <person name="Park M.-J."/>
        </authorList>
    </citation>
    <scope>NUCLEOTIDE SEQUENCE [LARGE SCALE GENOMIC DNA]</scope>
    <source>
        <strain evidence="8 9">MEBiC13590</strain>
    </source>
</reference>
<keyword evidence="1 6" id="KW-0963">Cytoplasm</keyword>
<dbReference type="InterPro" id="IPR002121">
    <property type="entry name" value="HRDC_dom"/>
</dbReference>
<evidence type="ECO:0000313" key="8">
    <source>
        <dbReference type="EMBL" id="QKV18390.1"/>
    </source>
</evidence>
<comment type="catalytic activity">
    <reaction evidence="6">
        <text>Exonucleolytic cleavage that removes extra residues from the 3'-terminus of tRNA to produce 5'-mononucleotides.</text>
        <dbReference type="EC" id="3.1.13.5"/>
    </reaction>
</comment>
<keyword evidence="3 6" id="KW-0540">Nuclease</keyword>
<comment type="cofactor">
    <cofactor evidence="6">
        <name>a divalent metal cation</name>
        <dbReference type="ChEBI" id="CHEBI:60240"/>
    </cofactor>
</comment>
<proteinExistence type="inferred from homology"/>
<evidence type="ECO:0000256" key="3">
    <source>
        <dbReference type="ARBA" id="ARBA00022722"/>
    </source>
</evidence>
<feature type="domain" description="HRDC" evidence="7">
    <location>
        <begin position="208"/>
        <end position="289"/>
    </location>
</feature>
<dbReference type="InterPro" id="IPR044876">
    <property type="entry name" value="HRDC_dom_sf"/>
</dbReference>
<dbReference type="SMART" id="SM00474">
    <property type="entry name" value="35EXOc"/>
    <property type="match status" value="1"/>
</dbReference>
<dbReference type="Gene3D" id="3.30.420.10">
    <property type="entry name" value="Ribonuclease H-like superfamily/Ribonuclease H"/>
    <property type="match status" value="1"/>
</dbReference>
<dbReference type="InterPro" id="IPR036397">
    <property type="entry name" value="RNaseH_sf"/>
</dbReference>
<dbReference type="KEGG" id="orm:HTY61_07950"/>
<dbReference type="PANTHER" id="PTHR47649:SF1">
    <property type="entry name" value="RIBONUCLEASE D"/>
    <property type="match status" value="1"/>
</dbReference>
<comment type="function">
    <text evidence="6">Exonuclease involved in the 3' processing of various precursor tRNAs. Initiates hydrolysis at the 3'-terminus of an RNA molecule and releases 5'-mononucleotides.</text>
</comment>
<dbReference type="RefSeq" id="WP_175276284.1">
    <property type="nucleotide sequence ID" value="NZ_CP054836.1"/>
</dbReference>
<dbReference type="InterPro" id="IPR012337">
    <property type="entry name" value="RNaseH-like_sf"/>
</dbReference>
<comment type="similarity">
    <text evidence="6">Belongs to the RNase D family.</text>
</comment>
<evidence type="ECO:0000256" key="1">
    <source>
        <dbReference type="ARBA" id="ARBA00022490"/>
    </source>
</evidence>
<dbReference type="InterPro" id="IPR051086">
    <property type="entry name" value="RNase_D-like"/>
</dbReference>
<dbReference type="GO" id="GO:0005737">
    <property type="term" value="C:cytoplasm"/>
    <property type="evidence" value="ECO:0007669"/>
    <property type="project" value="UniProtKB-SubCell"/>
</dbReference>
<keyword evidence="4 6" id="KW-0378">Hydrolase</keyword>
<keyword evidence="9" id="KW-1185">Reference proteome</keyword>
<evidence type="ECO:0000256" key="2">
    <source>
        <dbReference type="ARBA" id="ARBA00022694"/>
    </source>
</evidence>
<dbReference type="PANTHER" id="PTHR47649">
    <property type="entry name" value="RIBONUCLEASE D"/>
    <property type="match status" value="1"/>
</dbReference>
<dbReference type="CDD" id="cd06142">
    <property type="entry name" value="RNaseD_exo"/>
    <property type="match status" value="1"/>
</dbReference>
<dbReference type="Proteomes" id="UP000509367">
    <property type="component" value="Chromosome"/>
</dbReference>
<dbReference type="GO" id="GO:0042780">
    <property type="term" value="P:tRNA 3'-end processing"/>
    <property type="evidence" value="ECO:0007669"/>
    <property type="project" value="UniProtKB-UniRule"/>
</dbReference>
<dbReference type="PROSITE" id="PS50967">
    <property type="entry name" value="HRDC"/>
    <property type="match status" value="1"/>
</dbReference>
<protein>
    <recommendedName>
        <fullName evidence="6">Ribonuclease D</fullName>
        <shortName evidence="6">RNase D</shortName>
        <ecNumber evidence="6">3.1.13.5</ecNumber>
    </recommendedName>
</protein>
<dbReference type="GO" id="GO:0003676">
    <property type="term" value="F:nucleic acid binding"/>
    <property type="evidence" value="ECO:0007669"/>
    <property type="project" value="InterPro"/>
</dbReference>
<dbReference type="GO" id="GO:0000166">
    <property type="term" value="F:nucleotide binding"/>
    <property type="evidence" value="ECO:0007669"/>
    <property type="project" value="InterPro"/>
</dbReference>
<dbReference type="GO" id="GO:0008408">
    <property type="term" value="F:3'-5' exonuclease activity"/>
    <property type="evidence" value="ECO:0007669"/>
    <property type="project" value="InterPro"/>
</dbReference>
<dbReference type="InterPro" id="IPR002562">
    <property type="entry name" value="3'-5'_exonuclease_dom"/>
</dbReference>
<dbReference type="AlphaFoldDB" id="A0A6N1VBY6"/>
<dbReference type="HAMAP" id="MF_01899">
    <property type="entry name" value="RNase_D"/>
    <property type="match status" value="1"/>
</dbReference>
<organism evidence="8 9">
    <name type="scientific">Oricola thermophila</name>
    <dbReference type="NCBI Taxonomy" id="2742145"/>
    <lineage>
        <taxon>Bacteria</taxon>
        <taxon>Pseudomonadati</taxon>
        <taxon>Pseudomonadota</taxon>
        <taxon>Alphaproteobacteria</taxon>
        <taxon>Hyphomicrobiales</taxon>
        <taxon>Ahrensiaceae</taxon>
        <taxon>Oricola</taxon>
    </lineage>
</organism>
<name>A0A6N1VBY6_9HYPH</name>
<evidence type="ECO:0000256" key="4">
    <source>
        <dbReference type="ARBA" id="ARBA00022801"/>
    </source>
</evidence>
<keyword evidence="2 6" id="KW-0819">tRNA processing</keyword>
<gene>
    <name evidence="6 8" type="primary">rnd</name>
    <name evidence="8" type="ORF">HTY61_07950</name>
</gene>
<evidence type="ECO:0000259" key="7">
    <source>
        <dbReference type="PROSITE" id="PS50967"/>
    </source>
</evidence>
<dbReference type="NCBIfam" id="TIGR01388">
    <property type="entry name" value="rnd"/>
    <property type="match status" value="1"/>
</dbReference>
<comment type="subcellular location">
    <subcellularLocation>
        <location evidence="6">Cytoplasm</location>
    </subcellularLocation>
</comment>
<dbReference type="InterPro" id="IPR010997">
    <property type="entry name" value="HRDC-like_sf"/>
</dbReference>
<dbReference type="SUPFAM" id="SSF47819">
    <property type="entry name" value="HRDC-like"/>
    <property type="match status" value="2"/>
</dbReference>
<dbReference type="SUPFAM" id="SSF53098">
    <property type="entry name" value="Ribonuclease H-like"/>
    <property type="match status" value="1"/>
</dbReference>
<keyword evidence="5 6" id="KW-0269">Exonuclease</keyword>
<dbReference type="EC" id="3.1.13.5" evidence="6"/>
<evidence type="ECO:0000256" key="5">
    <source>
        <dbReference type="ARBA" id="ARBA00022839"/>
    </source>
</evidence>
<dbReference type="GO" id="GO:0033890">
    <property type="term" value="F:ribonuclease D activity"/>
    <property type="evidence" value="ECO:0007669"/>
    <property type="project" value="UniProtKB-UniRule"/>
</dbReference>